<gene>
    <name evidence="2" type="ORF">HDA32_004299</name>
</gene>
<reference evidence="2 3" key="1">
    <citation type="submission" date="2020-07" db="EMBL/GenBank/DDBJ databases">
        <title>Sequencing the genomes of 1000 actinobacteria strains.</title>
        <authorList>
            <person name="Klenk H.-P."/>
        </authorList>
    </citation>
    <scope>NUCLEOTIDE SEQUENCE [LARGE SCALE GENOMIC DNA]</scope>
    <source>
        <strain evidence="2 3">CXB654</strain>
    </source>
</reference>
<dbReference type="PROSITE" id="PS51257">
    <property type="entry name" value="PROKAR_LIPOPROTEIN"/>
    <property type="match status" value="1"/>
</dbReference>
<accession>A0A852TYX1</accession>
<dbReference type="Proteomes" id="UP000589036">
    <property type="component" value="Unassembled WGS sequence"/>
</dbReference>
<dbReference type="AlphaFoldDB" id="A0A852TYX1"/>
<sequence>MRMWQTAVGGGAIAAVLAVGGCTGSPETPPTQPPQTSESDVSMAPPPPSPTEPGAVSQRLAEGTRGPFGADDLTAAVFAITADSAEVHFDGEGIDTVVVSGPVGHTQTVGDYEASIDAIAAEEHPYTVTITLRPADT</sequence>
<evidence type="ECO:0000256" key="1">
    <source>
        <dbReference type="SAM" id="MobiDB-lite"/>
    </source>
</evidence>
<comment type="caution">
    <text evidence="2">The sequence shown here is derived from an EMBL/GenBank/DDBJ whole genome shotgun (WGS) entry which is preliminary data.</text>
</comment>
<dbReference type="RefSeq" id="WP_179644890.1">
    <property type="nucleotide sequence ID" value="NZ_BAAAYY010000031.1"/>
</dbReference>
<name>A0A852TYX1_9ACTN</name>
<evidence type="ECO:0000313" key="3">
    <source>
        <dbReference type="Proteomes" id="UP000589036"/>
    </source>
</evidence>
<keyword evidence="3" id="KW-1185">Reference proteome</keyword>
<feature type="region of interest" description="Disordered" evidence="1">
    <location>
        <begin position="23"/>
        <end position="68"/>
    </location>
</feature>
<evidence type="ECO:0000313" key="2">
    <source>
        <dbReference type="EMBL" id="NYE49179.1"/>
    </source>
</evidence>
<organism evidence="2 3">
    <name type="scientific">Spinactinospora alkalitolerans</name>
    <dbReference type="NCBI Taxonomy" id="687207"/>
    <lineage>
        <taxon>Bacteria</taxon>
        <taxon>Bacillati</taxon>
        <taxon>Actinomycetota</taxon>
        <taxon>Actinomycetes</taxon>
        <taxon>Streptosporangiales</taxon>
        <taxon>Nocardiopsidaceae</taxon>
        <taxon>Spinactinospora</taxon>
    </lineage>
</organism>
<proteinExistence type="predicted"/>
<dbReference type="EMBL" id="JACCCC010000001">
    <property type="protein sequence ID" value="NYE49179.1"/>
    <property type="molecule type" value="Genomic_DNA"/>
</dbReference>
<protein>
    <submittedName>
        <fullName evidence="2">Uncharacterized protein</fullName>
    </submittedName>
</protein>